<feature type="non-terminal residue" evidence="11">
    <location>
        <position position="120"/>
    </location>
</feature>
<keyword evidence="10" id="KW-1185">Reference proteome</keyword>
<evidence type="ECO:0000256" key="1">
    <source>
        <dbReference type="ARBA" id="ARBA00002170"/>
    </source>
</evidence>
<dbReference type="GeneID" id="102809808"/>
<dbReference type="InterPro" id="IPR036324">
    <property type="entry name" value="Mn/Fe_SOD_N_sf"/>
</dbReference>
<evidence type="ECO:0000256" key="2">
    <source>
        <dbReference type="ARBA" id="ARBA00008714"/>
    </source>
</evidence>
<feature type="signal peptide" evidence="8">
    <location>
        <begin position="1"/>
        <end position="25"/>
    </location>
</feature>
<feature type="chain" id="PRO_5047437808" description="superoxide dismutase" evidence="8">
    <location>
        <begin position="26"/>
        <end position="120"/>
    </location>
</feature>
<keyword evidence="8" id="KW-0732">Signal</keyword>
<dbReference type="Pfam" id="PF00081">
    <property type="entry name" value="Sod_Fe_N"/>
    <property type="match status" value="1"/>
</dbReference>
<comment type="catalytic activity">
    <reaction evidence="7">
        <text>2 superoxide + 2 H(+) = H2O2 + O2</text>
        <dbReference type="Rhea" id="RHEA:20696"/>
        <dbReference type="ChEBI" id="CHEBI:15378"/>
        <dbReference type="ChEBI" id="CHEBI:15379"/>
        <dbReference type="ChEBI" id="CHEBI:16240"/>
        <dbReference type="ChEBI" id="CHEBI:18421"/>
        <dbReference type="EC" id="1.15.1.1"/>
    </reaction>
</comment>
<dbReference type="RefSeq" id="XP_006817838.1">
    <property type="nucleotide sequence ID" value="XM_006817775.1"/>
</dbReference>
<dbReference type="Proteomes" id="UP000694865">
    <property type="component" value="Unplaced"/>
</dbReference>
<accession>A0ABM0MCU7</accession>
<dbReference type="SUPFAM" id="SSF46609">
    <property type="entry name" value="Fe,Mn superoxide dismutase (SOD), N-terminal domain"/>
    <property type="match status" value="1"/>
</dbReference>
<dbReference type="Gene3D" id="1.10.287.990">
    <property type="entry name" value="Fe,Mn superoxide dismutase (SOD) domain"/>
    <property type="match status" value="1"/>
</dbReference>
<evidence type="ECO:0000256" key="4">
    <source>
        <dbReference type="ARBA" id="ARBA00022723"/>
    </source>
</evidence>
<evidence type="ECO:0000256" key="5">
    <source>
        <dbReference type="ARBA" id="ARBA00023002"/>
    </source>
</evidence>
<name>A0ABM0MCU7_SACKO</name>
<keyword evidence="6" id="KW-0464">Manganese</keyword>
<reference evidence="11" key="1">
    <citation type="submission" date="2025-08" db="UniProtKB">
        <authorList>
            <consortium name="RefSeq"/>
        </authorList>
    </citation>
    <scope>IDENTIFICATION</scope>
    <source>
        <tissue evidence="11">Testes</tissue>
    </source>
</reference>
<evidence type="ECO:0000256" key="6">
    <source>
        <dbReference type="ARBA" id="ARBA00023211"/>
    </source>
</evidence>
<evidence type="ECO:0000313" key="10">
    <source>
        <dbReference type="Proteomes" id="UP000694865"/>
    </source>
</evidence>
<evidence type="ECO:0000256" key="7">
    <source>
        <dbReference type="ARBA" id="ARBA00049204"/>
    </source>
</evidence>
<keyword evidence="5" id="KW-0560">Oxidoreductase</keyword>
<dbReference type="PRINTS" id="PR01703">
    <property type="entry name" value="MNSODISMTASE"/>
</dbReference>
<comment type="similarity">
    <text evidence="2">Belongs to the iron/manganese superoxide dismutase family.</text>
</comment>
<dbReference type="PANTHER" id="PTHR43595:SF2">
    <property type="entry name" value="SMALL RIBOSOMAL SUBUNIT PROTEIN MS42"/>
    <property type="match status" value="1"/>
</dbReference>
<dbReference type="PANTHER" id="PTHR43595">
    <property type="entry name" value="37S RIBOSOMAL PROTEIN S26, MITOCHONDRIAL"/>
    <property type="match status" value="1"/>
</dbReference>
<protein>
    <recommendedName>
        <fullName evidence="3">superoxide dismutase</fullName>
        <ecNumber evidence="3">1.15.1.1</ecNumber>
    </recommendedName>
</protein>
<keyword evidence="4" id="KW-0479">Metal-binding</keyword>
<organism evidence="10 11">
    <name type="scientific">Saccoglossus kowalevskii</name>
    <name type="common">Acorn worm</name>
    <dbReference type="NCBI Taxonomy" id="10224"/>
    <lineage>
        <taxon>Eukaryota</taxon>
        <taxon>Metazoa</taxon>
        <taxon>Hemichordata</taxon>
        <taxon>Enteropneusta</taxon>
        <taxon>Harrimaniidae</taxon>
        <taxon>Saccoglossus</taxon>
    </lineage>
</organism>
<gene>
    <name evidence="11" type="primary">LOC102809808</name>
</gene>
<evidence type="ECO:0000256" key="3">
    <source>
        <dbReference type="ARBA" id="ARBA00012682"/>
    </source>
</evidence>
<dbReference type="EC" id="1.15.1.1" evidence="3"/>
<proteinExistence type="inferred from homology"/>
<dbReference type="InterPro" id="IPR001189">
    <property type="entry name" value="Mn/Fe_SOD"/>
</dbReference>
<evidence type="ECO:0000256" key="8">
    <source>
        <dbReference type="SAM" id="SignalP"/>
    </source>
</evidence>
<sequence>MGSQIVFTMKSLIFLFISVLWIAESKTPPPYEGMDKYVSQYELPDLPYEYDQLEPFIDEETVAIHYEEHHYEYTNNLNSAIGMWRAQSPTLGMRSLIEILINVDEIKEPYHGAIKQFAGG</sequence>
<dbReference type="InterPro" id="IPR019831">
    <property type="entry name" value="Mn/Fe_SOD_N"/>
</dbReference>
<evidence type="ECO:0000259" key="9">
    <source>
        <dbReference type="Pfam" id="PF00081"/>
    </source>
</evidence>
<feature type="domain" description="Manganese/iron superoxide dismutase N-terminal" evidence="9">
    <location>
        <begin position="40"/>
        <end position="87"/>
    </location>
</feature>
<evidence type="ECO:0000313" key="11">
    <source>
        <dbReference type="RefSeq" id="XP_006817838.1"/>
    </source>
</evidence>
<comment type="function">
    <text evidence="1">Destroys superoxide anion radicals which are normally produced within the cells and which are toxic to biological systems.</text>
</comment>